<gene>
    <name evidence="1" type="primary">LEA5</name>
    <name evidence="1" type="ORF">MA16_Dca017694</name>
</gene>
<accession>A0A2I0VW41</accession>
<reference evidence="1 2" key="2">
    <citation type="journal article" date="2017" name="Nature">
        <title>The Apostasia genome and the evolution of orchids.</title>
        <authorList>
            <person name="Zhang G.Q."/>
            <person name="Liu K.W."/>
            <person name="Li Z."/>
            <person name="Lohaus R."/>
            <person name="Hsiao Y.Y."/>
            <person name="Niu S.C."/>
            <person name="Wang J.Y."/>
            <person name="Lin Y.C."/>
            <person name="Xu Q."/>
            <person name="Chen L.J."/>
            <person name="Yoshida K."/>
            <person name="Fujiwara S."/>
            <person name="Wang Z.W."/>
            <person name="Zhang Y.Q."/>
            <person name="Mitsuda N."/>
            <person name="Wang M."/>
            <person name="Liu G.H."/>
            <person name="Pecoraro L."/>
            <person name="Huang H.X."/>
            <person name="Xiao X.J."/>
            <person name="Lin M."/>
            <person name="Wu X.Y."/>
            <person name="Wu W.L."/>
            <person name="Chen Y.Y."/>
            <person name="Chang S.B."/>
            <person name="Sakamoto S."/>
            <person name="Ohme-Takagi M."/>
            <person name="Yagi M."/>
            <person name="Zeng S.J."/>
            <person name="Shen C.Y."/>
            <person name="Yeh C.M."/>
            <person name="Luo Y.B."/>
            <person name="Tsai W.C."/>
            <person name="Van de Peer Y."/>
            <person name="Liu Z.J."/>
        </authorList>
    </citation>
    <scope>NUCLEOTIDE SEQUENCE [LARGE SCALE GENOMIC DNA]</scope>
    <source>
        <tissue evidence="1">The whole plant</tissue>
    </source>
</reference>
<evidence type="ECO:0000313" key="2">
    <source>
        <dbReference type="Proteomes" id="UP000233837"/>
    </source>
</evidence>
<dbReference type="GO" id="GO:0006950">
    <property type="term" value="P:response to stress"/>
    <property type="evidence" value="ECO:0007669"/>
    <property type="project" value="TreeGrafter"/>
</dbReference>
<sequence>MARALSNGKVLFAALSDGLVLSGRRFSSAAAAAAAGRVMMEETTVLRKGVMKTGTATADEAAMSWIPDPVTGYYRPANCHRETDPAELRQIFLKNKAYV</sequence>
<reference evidence="1 2" key="1">
    <citation type="journal article" date="2016" name="Sci. Rep.">
        <title>The Dendrobium catenatum Lindl. genome sequence provides insights into polysaccharide synthase, floral development and adaptive evolution.</title>
        <authorList>
            <person name="Zhang G.Q."/>
            <person name="Xu Q."/>
            <person name="Bian C."/>
            <person name="Tsai W.C."/>
            <person name="Yeh C.M."/>
            <person name="Liu K.W."/>
            <person name="Yoshida K."/>
            <person name="Zhang L.S."/>
            <person name="Chang S.B."/>
            <person name="Chen F."/>
            <person name="Shi Y."/>
            <person name="Su Y.Y."/>
            <person name="Zhang Y.Q."/>
            <person name="Chen L.J."/>
            <person name="Yin Y."/>
            <person name="Lin M."/>
            <person name="Huang H."/>
            <person name="Deng H."/>
            <person name="Wang Z.W."/>
            <person name="Zhu S.L."/>
            <person name="Zhao X."/>
            <person name="Deng C."/>
            <person name="Niu S.C."/>
            <person name="Huang J."/>
            <person name="Wang M."/>
            <person name="Liu G.H."/>
            <person name="Yang H.J."/>
            <person name="Xiao X.J."/>
            <person name="Hsiao Y.Y."/>
            <person name="Wu W.L."/>
            <person name="Chen Y.Y."/>
            <person name="Mitsuda N."/>
            <person name="Ohme-Takagi M."/>
            <person name="Luo Y.B."/>
            <person name="Van de Peer Y."/>
            <person name="Liu Z.J."/>
        </authorList>
    </citation>
    <scope>NUCLEOTIDE SEQUENCE [LARGE SCALE GENOMIC DNA]</scope>
    <source>
        <tissue evidence="1">The whole plant</tissue>
    </source>
</reference>
<dbReference type="EMBL" id="KZ503176">
    <property type="protein sequence ID" value="PKU67617.1"/>
    <property type="molecule type" value="Genomic_DNA"/>
</dbReference>
<dbReference type="PANTHER" id="PTHR33509:SF5">
    <property type="entry name" value="PROTEIN SENESCENCE-ASSOCIATED GENE 21, MITOCHONDRIAL"/>
    <property type="match status" value="1"/>
</dbReference>
<proteinExistence type="predicted"/>
<dbReference type="GO" id="GO:0005739">
    <property type="term" value="C:mitochondrion"/>
    <property type="evidence" value="ECO:0007669"/>
    <property type="project" value="TreeGrafter"/>
</dbReference>
<evidence type="ECO:0000313" key="1">
    <source>
        <dbReference type="EMBL" id="PKU67617.1"/>
    </source>
</evidence>
<dbReference type="STRING" id="906689.A0A2I0VW41"/>
<organism evidence="1 2">
    <name type="scientific">Dendrobium catenatum</name>
    <dbReference type="NCBI Taxonomy" id="906689"/>
    <lineage>
        <taxon>Eukaryota</taxon>
        <taxon>Viridiplantae</taxon>
        <taxon>Streptophyta</taxon>
        <taxon>Embryophyta</taxon>
        <taxon>Tracheophyta</taxon>
        <taxon>Spermatophyta</taxon>
        <taxon>Magnoliopsida</taxon>
        <taxon>Liliopsida</taxon>
        <taxon>Asparagales</taxon>
        <taxon>Orchidaceae</taxon>
        <taxon>Epidendroideae</taxon>
        <taxon>Malaxideae</taxon>
        <taxon>Dendrobiinae</taxon>
        <taxon>Dendrobium</taxon>
    </lineage>
</organism>
<dbReference type="Pfam" id="PF03242">
    <property type="entry name" value="LEA_3a"/>
    <property type="match status" value="1"/>
</dbReference>
<dbReference type="AlphaFoldDB" id="A0A2I0VW41"/>
<dbReference type="Proteomes" id="UP000233837">
    <property type="component" value="Unassembled WGS sequence"/>
</dbReference>
<dbReference type="InterPro" id="IPR004926">
    <property type="entry name" value="LEA_3a"/>
</dbReference>
<dbReference type="OrthoDB" id="1936089at2759"/>
<keyword evidence="2" id="KW-1185">Reference proteome</keyword>
<dbReference type="PANTHER" id="PTHR33509">
    <property type="entry name" value="LATE EMBRYOGENIS ABUNDANT PROTEIN 2-RELATED"/>
    <property type="match status" value="1"/>
</dbReference>
<name>A0A2I0VW41_9ASPA</name>
<protein>
    <submittedName>
        <fullName evidence="1">Late embryogenesis abundant protein Lea5</fullName>
    </submittedName>
</protein>